<gene>
    <name evidence="1" type="ORF">EVC27_095</name>
</gene>
<dbReference type="EMBL" id="MN988555">
    <property type="protein sequence ID" value="QIG76617.1"/>
    <property type="molecule type" value="Genomic_DNA"/>
</dbReference>
<reference evidence="1" key="1">
    <citation type="submission" date="2020-01" db="EMBL/GenBank/DDBJ databases">
        <title>Patterns of diversity and host range of bacteriophage communities associated with bean-nodulatin bacteria.</title>
        <authorList>
            <person name="Vann Cauwenberghe J."/>
            <person name="Santamaria R.I."/>
            <person name="Bustos P."/>
            <person name="Juarez S."/>
            <person name="Gonzalez V."/>
        </authorList>
    </citation>
    <scope>NUCLEOTIDE SEQUENCE</scope>
</reference>
<sequence>MNCSSFNIITEVEPVNDKTKEIEVLIDKAAKAHDSADALRFSQAACNAANAVVAMKNSKNIP</sequence>
<name>A0A7S5RFK3_9CAUD</name>
<evidence type="ECO:0000313" key="1">
    <source>
        <dbReference type="EMBL" id="QIG76617.1"/>
    </source>
</evidence>
<proteinExistence type="predicted"/>
<dbReference type="Proteomes" id="UP000626490">
    <property type="component" value="Segment"/>
</dbReference>
<accession>A0A7S5RFK3</accession>
<protein>
    <submittedName>
        <fullName evidence="1">Uncharacterized protein</fullName>
    </submittedName>
</protein>
<keyword evidence="2" id="KW-1185">Reference proteome</keyword>
<organism evidence="1 2">
    <name type="scientific">Rhizobium phage RHph_I1_6</name>
    <dbReference type="NCBI Taxonomy" id="2509728"/>
    <lineage>
        <taxon>Viruses</taxon>
        <taxon>Duplodnaviria</taxon>
        <taxon>Heunggongvirae</taxon>
        <taxon>Uroviricota</taxon>
        <taxon>Caudoviricetes</taxon>
        <taxon>Schitoviridae</taxon>
        <taxon>Demetervirinae</taxon>
        <taxon>Cyamitesvirus</taxon>
        <taxon>Cyamitesvirus I16</taxon>
    </lineage>
</organism>
<evidence type="ECO:0000313" key="2">
    <source>
        <dbReference type="Proteomes" id="UP000626490"/>
    </source>
</evidence>